<name>A0A9W3BTZ9_RAPSA</name>
<keyword evidence="1" id="KW-1185">Reference proteome</keyword>
<dbReference type="InterPro" id="IPR042277">
    <property type="entry name" value="IST1-like"/>
</dbReference>
<organism evidence="1 2">
    <name type="scientific">Raphanus sativus</name>
    <name type="common">Radish</name>
    <name type="synonym">Raphanus raphanistrum var. sativus</name>
    <dbReference type="NCBI Taxonomy" id="3726"/>
    <lineage>
        <taxon>Eukaryota</taxon>
        <taxon>Viridiplantae</taxon>
        <taxon>Streptophyta</taxon>
        <taxon>Embryophyta</taxon>
        <taxon>Tracheophyta</taxon>
        <taxon>Spermatophyta</taxon>
        <taxon>Magnoliopsida</taxon>
        <taxon>eudicotyledons</taxon>
        <taxon>Gunneridae</taxon>
        <taxon>Pentapetalae</taxon>
        <taxon>rosids</taxon>
        <taxon>malvids</taxon>
        <taxon>Brassicales</taxon>
        <taxon>Brassicaceae</taxon>
        <taxon>Brassiceae</taxon>
        <taxon>Raphanus</taxon>
    </lineage>
</organism>
<evidence type="ECO:0000313" key="2">
    <source>
        <dbReference type="RefSeq" id="XP_056842770.1"/>
    </source>
</evidence>
<dbReference type="KEGG" id="rsz:108846706"/>
<proteinExistence type="predicted"/>
<dbReference type="OrthoDB" id="29853at2759"/>
<sequence>MLSASKYGKEFVAAASKLKPDSGVNCKLMELLSVLHLPRNLNLNFSRKLHKNMNLIGTLLLKKLISLNRMKIFLTDQSTLVGDLSCLYRRRSKIKGYV</sequence>
<dbReference type="RefSeq" id="XP_056842770.1">
    <property type="nucleotide sequence ID" value="XM_056986790.1"/>
</dbReference>
<evidence type="ECO:0000313" key="1">
    <source>
        <dbReference type="Proteomes" id="UP000504610"/>
    </source>
</evidence>
<dbReference type="GeneID" id="108846706"/>
<reference evidence="2" key="2">
    <citation type="submission" date="2025-08" db="UniProtKB">
        <authorList>
            <consortium name="RefSeq"/>
        </authorList>
    </citation>
    <scope>IDENTIFICATION</scope>
    <source>
        <tissue evidence="2">Leaf</tissue>
    </source>
</reference>
<reference evidence="1" key="1">
    <citation type="journal article" date="2019" name="Database">
        <title>The radish genome database (RadishGD): an integrated information resource for radish genomics.</title>
        <authorList>
            <person name="Yu H.J."/>
            <person name="Baek S."/>
            <person name="Lee Y.J."/>
            <person name="Cho A."/>
            <person name="Mun J.H."/>
        </authorList>
    </citation>
    <scope>NUCLEOTIDE SEQUENCE [LARGE SCALE GENOMIC DNA]</scope>
    <source>
        <strain evidence="1">cv. WK10039</strain>
    </source>
</reference>
<protein>
    <submittedName>
        <fullName evidence="2">Uncharacterized protein LOC108846706</fullName>
    </submittedName>
</protein>
<accession>A0A9W3BTZ9</accession>
<dbReference type="Gene3D" id="1.20.1260.60">
    <property type="entry name" value="Vacuolar protein sorting-associated protein Ist1"/>
    <property type="match status" value="1"/>
</dbReference>
<gene>
    <name evidence="2" type="primary">LOC108846706</name>
</gene>
<dbReference type="AlphaFoldDB" id="A0A9W3BTZ9"/>
<dbReference type="Proteomes" id="UP000504610">
    <property type="component" value="Chromosome 1"/>
</dbReference>